<keyword evidence="3" id="KW-1185">Reference proteome</keyword>
<accession>A0AAD8QAQ0</accession>
<reference evidence="2" key="1">
    <citation type="submission" date="2021-06" db="EMBL/GenBank/DDBJ databases">
        <title>Comparative genomics, transcriptomics and evolutionary studies reveal genomic signatures of adaptation to plant cell wall in hemibiotrophic fungi.</title>
        <authorList>
            <consortium name="DOE Joint Genome Institute"/>
            <person name="Baroncelli R."/>
            <person name="Diaz J.F."/>
            <person name="Benocci T."/>
            <person name="Peng M."/>
            <person name="Battaglia E."/>
            <person name="Haridas S."/>
            <person name="Andreopoulos W."/>
            <person name="Labutti K."/>
            <person name="Pangilinan J."/>
            <person name="Floch G.L."/>
            <person name="Makela M.R."/>
            <person name="Henrissat B."/>
            <person name="Grigoriev I.V."/>
            <person name="Crouch J.A."/>
            <person name="De Vries R.P."/>
            <person name="Sukno S.A."/>
            <person name="Thon M.R."/>
        </authorList>
    </citation>
    <scope>NUCLEOTIDE SEQUENCE</scope>
    <source>
        <strain evidence="2">CBS 125086</strain>
    </source>
</reference>
<gene>
    <name evidence="2" type="ORF">LY79DRAFT_665618</name>
</gene>
<dbReference type="RefSeq" id="XP_060419739.1">
    <property type="nucleotide sequence ID" value="XM_060563095.1"/>
</dbReference>
<feature type="region of interest" description="Disordered" evidence="1">
    <location>
        <begin position="391"/>
        <end position="430"/>
    </location>
</feature>
<protein>
    <submittedName>
        <fullName evidence="2">Uncharacterized protein</fullName>
    </submittedName>
</protein>
<evidence type="ECO:0000256" key="1">
    <source>
        <dbReference type="SAM" id="MobiDB-lite"/>
    </source>
</evidence>
<dbReference type="EMBL" id="JAHLJV010000003">
    <property type="protein sequence ID" value="KAK1599077.1"/>
    <property type="molecule type" value="Genomic_DNA"/>
</dbReference>
<dbReference type="GeneID" id="85447335"/>
<proteinExistence type="predicted"/>
<dbReference type="AlphaFoldDB" id="A0AAD8QAQ0"/>
<evidence type="ECO:0000313" key="3">
    <source>
        <dbReference type="Proteomes" id="UP001230504"/>
    </source>
</evidence>
<evidence type="ECO:0000313" key="2">
    <source>
        <dbReference type="EMBL" id="KAK1599077.1"/>
    </source>
</evidence>
<name>A0AAD8QAQ0_9PEZI</name>
<feature type="compositionally biased region" description="Basic and acidic residues" evidence="1">
    <location>
        <begin position="404"/>
        <end position="430"/>
    </location>
</feature>
<organism evidence="2 3">
    <name type="scientific">Colletotrichum navitas</name>
    <dbReference type="NCBI Taxonomy" id="681940"/>
    <lineage>
        <taxon>Eukaryota</taxon>
        <taxon>Fungi</taxon>
        <taxon>Dikarya</taxon>
        <taxon>Ascomycota</taxon>
        <taxon>Pezizomycotina</taxon>
        <taxon>Sordariomycetes</taxon>
        <taxon>Hypocreomycetidae</taxon>
        <taxon>Glomerellales</taxon>
        <taxon>Glomerellaceae</taxon>
        <taxon>Colletotrichum</taxon>
        <taxon>Colletotrichum graminicola species complex</taxon>
    </lineage>
</organism>
<dbReference type="Proteomes" id="UP001230504">
    <property type="component" value="Unassembled WGS sequence"/>
</dbReference>
<sequence>MACEPISSQDGIIHFNPVIIFFMSLIRSEDSAKVVRSAKEKVSEFTNAMGILDSQSFFVFANKMLKWTPTENPLSLLPCWIVVFAQLIRLFMDTAVSISENTSQPFVDSPKAITTYSADCTHDNSIANQSIVHIQGTSVIEIKGLPWTIGSLLQGSQFADHFKRGSVDACVPQLPPPARPVSGRVVEAMNIQGAAYLEVDQQCKPIRELFLTAMDIENDRKCKPEAPDSPDQQHGHGLLGQGVVHVGQKLKSGDDISSFLFGGPDIICVFESRSGLEPENFVLSPKDNYSRVCNHTAEGSRAEFERELQRTPPIGRGHEVGSKRVALMVESDNRSEGSFGLHRALEVNLTTGDLGVSMVPDYDNTALFVPNSGISAERVFEASATCDKSPRVVMSVPETSSARRGPDGDERTERRKSEEADRPVRDGLFA</sequence>
<comment type="caution">
    <text evidence="2">The sequence shown here is derived from an EMBL/GenBank/DDBJ whole genome shotgun (WGS) entry which is preliminary data.</text>
</comment>